<comment type="caution">
    <text evidence="1">The sequence shown here is derived from an EMBL/GenBank/DDBJ whole genome shotgun (WGS) entry which is preliminary data.</text>
</comment>
<reference evidence="1" key="1">
    <citation type="submission" date="2021-05" db="EMBL/GenBank/DDBJ databases">
        <title>Comparative genomics of three Colletotrichum scovillei strains and genetic complementation revealed genes involved fungal growth and virulence on chili pepper.</title>
        <authorList>
            <person name="Hsieh D.-K."/>
            <person name="Chuang S.-C."/>
            <person name="Chen C.-Y."/>
            <person name="Chao Y.-T."/>
            <person name="Lu M.-Y.J."/>
            <person name="Lee M.-H."/>
            <person name="Shih M.-C."/>
        </authorList>
    </citation>
    <scope>NUCLEOTIDE SEQUENCE</scope>
    <source>
        <strain evidence="1">Coll-153</strain>
    </source>
</reference>
<proteinExistence type="predicted"/>
<dbReference type="AlphaFoldDB" id="A0A9P7R0C9"/>
<evidence type="ECO:0000313" key="1">
    <source>
        <dbReference type="EMBL" id="KAG7045525.1"/>
    </source>
</evidence>
<organism evidence="1 2">
    <name type="scientific">Colletotrichum scovillei</name>
    <dbReference type="NCBI Taxonomy" id="1209932"/>
    <lineage>
        <taxon>Eukaryota</taxon>
        <taxon>Fungi</taxon>
        <taxon>Dikarya</taxon>
        <taxon>Ascomycota</taxon>
        <taxon>Pezizomycotina</taxon>
        <taxon>Sordariomycetes</taxon>
        <taxon>Hypocreomycetidae</taxon>
        <taxon>Glomerellales</taxon>
        <taxon>Glomerellaceae</taxon>
        <taxon>Colletotrichum</taxon>
        <taxon>Colletotrichum acutatum species complex</taxon>
    </lineage>
</organism>
<keyword evidence="2" id="KW-1185">Reference proteome</keyword>
<protein>
    <submittedName>
        <fullName evidence="1">Uncharacterized protein</fullName>
    </submittedName>
</protein>
<dbReference type="EMBL" id="JAESDN010000009">
    <property type="protein sequence ID" value="KAG7045525.1"/>
    <property type="molecule type" value="Genomic_DNA"/>
</dbReference>
<gene>
    <name evidence="1" type="ORF">JMJ77_009606</name>
</gene>
<dbReference type="Proteomes" id="UP000699042">
    <property type="component" value="Unassembled WGS sequence"/>
</dbReference>
<accession>A0A9P7R0C9</accession>
<evidence type="ECO:0000313" key="2">
    <source>
        <dbReference type="Proteomes" id="UP000699042"/>
    </source>
</evidence>
<sequence length="146" mass="16515">MSCNLSPAHPACQCFSFSICSLVSNINLSIFHRTKKRKQRDEKGYEYNYGRKDGWKSTSRTHARLRCLYPAQLPYGGRILGRRGPASTIDCLSCPILSRPVSTQVRATCIACRLLCLRSSRFVPGSQTSPLIQDERGQEKRLIVYD</sequence>
<name>A0A9P7R0C9_9PEZI</name>